<dbReference type="CDD" id="cd00130">
    <property type="entry name" value="PAS"/>
    <property type="match status" value="1"/>
</dbReference>
<evidence type="ECO:0000256" key="13">
    <source>
        <dbReference type="ARBA" id="ARBA00022989"/>
    </source>
</evidence>
<sequence length="1243" mass="137374">MTGRFVRAFLTVFLAALLLPCSCLAQADNQSWSPLNLLARPASDRFVPNLSESDWQWLRSKQKLVVGVTDPDYPPLDITAGQGSLEGVTADFLGILGSALNLQIEVRRYPDRASAVEALRDGQIDLLSRSTSYEAEFSGIVLSEPYFANQPVVVGPQGSRVSGVEQLSGKRIAIVGDYFSSREVASYYPQSEIVNFNSLRRALEAVSLGQVDFYVGDAFSAQYLISQGYLVDLKMLNFAKFNCVGFSFALSASSENLLPILNKVLDSIPAQARLGIQRRWSSGAPYPILDQELVLTAQEQRWLKRHPRPVLTVDQALAPLTFFDSQQNFHGIVADLLELIWARTGLQFEIQPSASIPEMQQRVQQGQANAIAALTPSPEREELLDFTRPYLSTSFVLVASKANNRIGGLADLKHKQVALPRGSAVASYIKEEFPDVRVVEVENAADAFPLVSEGKVDAAIHLMASANFLISRYYRNLRIVATLDREPGHFSFAVSHADPELLSILNKALLAISPDDMANIVSRWSTSVESSDSVWEGYRTQLYQMLLVGLLVLALVLLWNWRLQLKVRRRNRAEKDLNYRLGFKRALVDGIPHPVVVRDREGRVLTCNRSYLDFTRQTREQVYGSYLADATWMNPQQAEELHREYLRVMDAGRPHAADRVLEMHGQRMEVYHWATPYRSATGAVIGLVCGWIDVTERERLRHQLQIAKDQAEEASRTKSTFLATMSHEIRTPMNAVLGMLELALTSSGCGGCREGQHIEVAYESAKSLLLLIGDILDVAKIESGRLTLMPERAKLRELVESVARVFDGLARQKGLQLRLEMDAVAACDVLIDPLRLKQILSNLVSNAIKFTDTGFVSIRVGADPLVDDRIALDLSVEDSGIGIAEQDQAQMFEPFCQVQQSSRASRGGTGLGLTICRKLAEMMGGTVRLESRPGIGTKVSVRLVLHTLEPLQDEAVAGGVAEHEPQVSLRILAVDDHPANRILLIQQLEYLGHQVVVANDGAMALQVWHPGDFDLIITDCNMPVLSGYGLAAKVREIEREMDVRPCMIFGFTANAQPDEIERCRNAGMDDCLFKPTGLESLRSRLNQVPRIVDSDDLPDAPMPAGDAFDLLLLKEMSGGDSAMVGRLLEELIASNRADSQRLEPLLEEGDLQQLAELAHRIKGAARLVQAESLCSRCVELEDACRDGADESLLRSRVMQLQQALDGLQSQLQAQLGTAQGCSDCASACDENKPCGRPGRPAWI</sequence>
<feature type="domain" description="PAC" evidence="22">
    <location>
        <begin position="654"/>
        <end position="706"/>
    </location>
</feature>
<dbReference type="PROSITE" id="PS50113">
    <property type="entry name" value="PAC"/>
    <property type="match status" value="1"/>
</dbReference>
<feature type="domain" description="HPt" evidence="23">
    <location>
        <begin position="1120"/>
        <end position="1214"/>
    </location>
</feature>
<dbReference type="CDD" id="cd00082">
    <property type="entry name" value="HisKA"/>
    <property type="match status" value="1"/>
</dbReference>
<feature type="signal peptide" evidence="18">
    <location>
        <begin position="1"/>
        <end position="27"/>
    </location>
</feature>
<evidence type="ECO:0000256" key="16">
    <source>
        <dbReference type="PROSITE-ProRule" id="PRU00110"/>
    </source>
</evidence>
<evidence type="ECO:0000256" key="17">
    <source>
        <dbReference type="PROSITE-ProRule" id="PRU00169"/>
    </source>
</evidence>
<evidence type="ECO:0000256" key="8">
    <source>
        <dbReference type="ARBA" id="ARBA00022692"/>
    </source>
</evidence>
<proteinExistence type="predicted"/>
<comment type="caution">
    <text evidence="24">The sequence shown here is derived from an EMBL/GenBank/DDBJ whole genome shotgun (WGS) entry which is preliminary data.</text>
</comment>
<evidence type="ECO:0000256" key="9">
    <source>
        <dbReference type="ARBA" id="ARBA00022729"/>
    </source>
</evidence>
<dbReference type="Gene3D" id="3.40.50.2300">
    <property type="match status" value="1"/>
</dbReference>
<accession>A0ABS3TSD7</accession>
<dbReference type="Pfam" id="PF08448">
    <property type="entry name" value="PAS_4"/>
    <property type="match status" value="1"/>
</dbReference>
<dbReference type="InterPro" id="IPR005467">
    <property type="entry name" value="His_kinase_dom"/>
</dbReference>
<dbReference type="PROSITE" id="PS50109">
    <property type="entry name" value="HIS_KIN"/>
    <property type="match status" value="1"/>
</dbReference>
<evidence type="ECO:0000256" key="6">
    <source>
        <dbReference type="ARBA" id="ARBA00022553"/>
    </source>
</evidence>
<evidence type="ECO:0000256" key="12">
    <source>
        <dbReference type="ARBA" id="ARBA00022840"/>
    </source>
</evidence>
<dbReference type="Gene3D" id="1.20.120.160">
    <property type="entry name" value="HPT domain"/>
    <property type="match status" value="1"/>
</dbReference>
<keyword evidence="10" id="KW-0547">Nucleotide-binding</keyword>
<gene>
    <name evidence="24" type="ORF">JFY56_15230</name>
</gene>
<dbReference type="InterPro" id="IPR036890">
    <property type="entry name" value="HATPase_C_sf"/>
</dbReference>
<dbReference type="SUPFAM" id="SSF52172">
    <property type="entry name" value="CheY-like"/>
    <property type="match status" value="1"/>
</dbReference>
<dbReference type="Proteomes" id="UP000669060">
    <property type="component" value="Unassembled WGS sequence"/>
</dbReference>
<dbReference type="Gene3D" id="3.30.450.20">
    <property type="entry name" value="PAS domain"/>
    <property type="match status" value="1"/>
</dbReference>
<keyword evidence="9 18" id="KW-0732">Signal</keyword>
<evidence type="ECO:0000259" key="19">
    <source>
        <dbReference type="PROSITE" id="PS50109"/>
    </source>
</evidence>
<evidence type="ECO:0000313" key="24">
    <source>
        <dbReference type="EMBL" id="MBO3276580.1"/>
    </source>
</evidence>
<dbReference type="InterPro" id="IPR049871">
    <property type="entry name" value="BvgS-like_periplasmic2"/>
</dbReference>
<keyword evidence="6 17" id="KW-0597">Phosphoprotein</keyword>
<feature type="domain" description="Response regulatory" evidence="20">
    <location>
        <begin position="970"/>
        <end position="1089"/>
    </location>
</feature>
<evidence type="ECO:0000259" key="21">
    <source>
        <dbReference type="PROSITE" id="PS50112"/>
    </source>
</evidence>
<dbReference type="SMART" id="SM00091">
    <property type="entry name" value="PAS"/>
    <property type="match status" value="1"/>
</dbReference>
<dbReference type="Pfam" id="PF01627">
    <property type="entry name" value="Hpt"/>
    <property type="match status" value="1"/>
</dbReference>
<evidence type="ECO:0000313" key="25">
    <source>
        <dbReference type="Proteomes" id="UP000669060"/>
    </source>
</evidence>
<dbReference type="SMART" id="SM00388">
    <property type="entry name" value="HisKA"/>
    <property type="match status" value="1"/>
</dbReference>
<keyword evidence="4" id="KW-1003">Cell membrane</keyword>
<dbReference type="CDD" id="cd17546">
    <property type="entry name" value="REC_hyHK_CKI1_RcsC-like"/>
    <property type="match status" value="1"/>
</dbReference>
<dbReference type="EMBL" id="JAELYA010000005">
    <property type="protein sequence ID" value="MBO3276580.1"/>
    <property type="molecule type" value="Genomic_DNA"/>
</dbReference>
<dbReference type="NCBIfam" id="TIGR00229">
    <property type="entry name" value="sensory_box"/>
    <property type="match status" value="1"/>
</dbReference>
<evidence type="ECO:0000256" key="4">
    <source>
        <dbReference type="ARBA" id="ARBA00022475"/>
    </source>
</evidence>
<evidence type="ECO:0000256" key="7">
    <source>
        <dbReference type="ARBA" id="ARBA00022679"/>
    </source>
</evidence>
<evidence type="ECO:0000256" key="1">
    <source>
        <dbReference type="ARBA" id="ARBA00000085"/>
    </source>
</evidence>
<dbReference type="InterPro" id="IPR036641">
    <property type="entry name" value="HPT_dom_sf"/>
</dbReference>
<dbReference type="SMART" id="SM00062">
    <property type="entry name" value="PBPb"/>
    <property type="match status" value="2"/>
</dbReference>
<organism evidence="24 25">
    <name type="scientific">Pseudomonas schmalbachii</name>
    <dbReference type="NCBI Taxonomy" id="2816993"/>
    <lineage>
        <taxon>Bacteria</taxon>
        <taxon>Pseudomonadati</taxon>
        <taxon>Pseudomonadota</taxon>
        <taxon>Gammaproteobacteria</taxon>
        <taxon>Pseudomonadales</taxon>
        <taxon>Pseudomonadaceae</taxon>
        <taxon>Pseudomonas</taxon>
    </lineage>
</organism>
<feature type="modified residue" description="4-aspartylphosphate" evidence="17">
    <location>
        <position position="1019"/>
    </location>
</feature>
<dbReference type="EC" id="2.7.13.3" evidence="3"/>
<evidence type="ECO:0000256" key="2">
    <source>
        <dbReference type="ARBA" id="ARBA00004429"/>
    </source>
</evidence>
<protein>
    <recommendedName>
        <fullName evidence="3">histidine kinase</fullName>
        <ecNumber evidence="3">2.7.13.3</ecNumber>
    </recommendedName>
</protein>
<dbReference type="SMART" id="SM00448">
    <property type="entry name" value="REC"/>
    <property type="match status" value="1"/>
</dbReference>
<dbReference type="InterPro" id="IPR001789">
    <property type="entry name" value="Sig_transdc_resp-reg_receiver"/>
</dbReference>
<dbReference type="Pfam" id="PF02518">
    <property type="entry name" value="HATPase_c"/>
    <property type="match status" value="1"/>
</dbReference>
<comment type="subcellular location">
    <subcellularLocation>
        <location evidence="2">Cell inner membrane</location>
        <topology evidence="2">Multi-pass membrane protein</topology>
    </subcellularLocation>
</comment>
<dbReference type="SMART" id="SM00073">
    <property type="entry name" value="HPT"/>
    <property type="match status" value="1"/>
</dbReference>
<dbReference type="SMART" id="SM00387">
    <property type="entry name" value="HATPase_c"/>
    <property type="match status" value="1"/>
</dbReference>
<evidence type="ECO:0000259" key="22">
    <source>
        <dbReference type="PROSITE" id="PS50113"/>
    </source>
</evidence>
<dbReference type="SUPFAM" id="SSF47226">
    <property type="entry name" value="Histidine-containing phosphotransfer domain, HPT domain"/>
    <property type="match status" value="1"/>
</dbReference>
<reference evidence="24 25" key="1">
    <citation type="submission" date="2020-12" db="EMBL/GenBank/DDBJ databases">
        <title>Pseudomonas schmalbachii sp. nov. isolated from millipede gut.</title>
        <authorList>
            <person name="Shelomi M."/>
        </authorList>
    </citation>
    <scope>NUCLEOTIDE SEQUENCE [LARGE SCALE GENOMIC DNA]</scope>
    <source>
        <strain evidence="24 25">Milli4</strain>
    </source>
</reference>
<dbReference type="SUPFAM" id="SSF55785">
    <property type="entry name" value="PYP-like sensor domain (PAS domain)"/>
    <property type="match status" value="1"/>
</dbReference>
<dbReference type="PROSITE" id="PS50894">
    <property type="entry name" value="HPT"/>
    <property type="match status" value="1"/>
</dbReference>
<evidence type="ECO:0000256" key="10">
    <source>
        <dbReference type="ARBA" id="ARBA00022741"/>
    </source>
</evidence>
<dbReference type="SUPFAM" id="SSF47384">
    <property type="entry name" value="Homodimeric domain of signal transducing histidine kinase"/>
    <property type="match status" value="1"/>
</dbReference>
<dbReference type="InterPro" id="IPR035965">
    <property type="entry name" value="PAS-like_dom_sf"/>
</dbReference>
<dbReference type="Gene3D" id="1.10.287.130">
    <property type="match status" value="1"/>
</dbReference>
<dbReference type="Gene3D" id="3.30.565.10">
    <property type="entry name" value="Histidine kinase-like ATPase, C-terminal domain"/>
    <property type="match status" value="1"/>
</dbReference>
<evidence type="ECO:0000259" key="20">
    <source>
        <dbReference type="PROSITE" id="PS50110"/>
    </source>
</evidence>
<feature type="domain" description="PAS" evidence="21">
    <location>
        <begin position="585"/>
        <end position="652"/>
    </location>
</feature>
<dbReference type="InterPro" id="IPR000014">
    <property type="entry name" value="PAS"/>
</dbReference>
<evidence type="ECO:0000256" key="14">
    <source>
        <dbReference type="ARBA" id="ARBA00023012"/>
    </source>
</evidence>
<dbReference type="SUPFAM" id="SSF55874">
    <property type="entry name" value="ATPase domain of HSP90 chaperone/DNA topoisomerase II/histidine kinase"/>
    <property type="match status" value="1"/>
</dbReference>
<dbReference type="InterPro" id="IPR000700">
    <property type="entry name" value="PAS-assoc_C"/>
</dbReference>
<feature type="chain" id="PRO_5047132748" description="histidine kinase" evidence="18">
    <location>
        <begin position="28"/>
        <end position="1243"/>
    </location>
</feature>
<evidence type="ECO:0000256" key="18">
    <source>
        <dbReference type="SAM" id="SignalP"/>
    </source>
</evidence>
<keyword evidence="15" id="KW-0472">Membrane</keyword>
<dbReference type="InterPro" id="IPR003594">
    <property type="entry name" value="HATPase_dom"/>
</dbReference>
<dbReference type="InterPro" id="IPR013656">
    <property type="entry name" value="PAS_4"/>
</dbReference>
<dbReference type="PROSITE" id="PS50110">
    <property type="entry name" value="RESPONSE_REGULATORY"/>
    <property type="match status" value="1"/>
</dbReference>
<keyword evidence="11" id="KW-0418">Kinase</keyword>
<dbReference type="InterPro" id="IPR001638">
    <property type="entry name" value="Solute-binding_3/MltF_N"/>
</dbReference>
<dbReference type="CDD" id="cd13707">
    <property type="entry name" value="PBP2_BvgS_D2"/>
    <property type="match status" value="1"/>
</dbReference>
<dbReference type="Gene3D" id="3.40.190.10">
    <property type="entry name" value="Periplasmic binding protein-like II"/>
    <property type="match status" value="4"/>
</dbReference>
<dbReference type="CDD" id="cd13705">
    <property type="entry name" value="PBP2_BvgS_D1"/>
    <property type="match status" value="1"/>
</dbReference>
<dbReference type="InterPro" id="IPR008207">
    <property type="entry name" value="Sig_transdc_His_kin_Hpt_dom"/>
</dbReference>
<dbReference type="CDD" id="cd16922">
    <property type="entry name" value="HATPase_EvgS-ArcB-TorS-like"/>
    <property type="match status" value="1"/>
</dbReference>
<name>A0ABS3TSD7_9PSED</name>
<dbReference type="InterPro" id="IPR011006">
    <property type="entry name" value="CheY-like_superfamily"/>
</dbReference>
<dbReference type="PANTHER" id="PTHR43047">
    <property type="entry name" value="TWO-COMPONENT HISTIDINE PROTEIN KINASE"/>
    <property type="match status" value="1"/>
</dbReference>
<evidence type="ECO:0000256" key="15">
    <source>
        <dbReference type="ARBA" id="ARBA00023136"/>
    </source>
</evidence>
<dbReference type="Pfam" id="PF00512">
    <property type="entry name" value="HisKA"/>
    <property type="match status" value="1"/>
</dbReference>
<dbReference type="InterPro" id="IPR036097">
    <property type="entry name" value="HisK_dim/P_sf"/>
</dbReference>
<evidence type="ECO:0000256" key="11">
    <source>
        <dbReference type="ARBA" id="ARBA00022777"/>
    </source>
</evidence>
<evidence type="ECO:0000259" key="23">
    <source>
        <dbReference type="PROSITE" id="PS50894"/>
    </source>
</evidence>
<feature type="domain" description="Histidine kinase" evidence="19">
    <location>
        <begin position="724"/>
        <end position="947"/>
    </location>
</feature>
<dbReference type="InterPro" id="IPR003661">
    <property type="entry name" value="HisK_dim/P_dom"/>
</dbReference>
<keyword evidence="14" id="KW-0902">Two-component regulatory system</keyword>
<dbReference type="InterPro" id="IPR004358">
    <property type="entry name" value="Sig_transdc_His_kin-like_C"/>
</dbReference>
<dbReference type="Pfam" id="PF00072">
    <property type="entry name" value="Response_reg"/>
    <property type="match status" value="1"/>
</dbReference>
<keyword evidence="8" id="KW-0812">Transmembrane</keyword>
<keyword evidence="13" id="KW-1133">Transmembrane helix</keyword>
<dbReference type="InterPro" id="IPR049870">
    <property type="entry name" value="BvgS-like_periplasmic1"/>
</dbReference>
<dbReference type="Pfam" id="PF00497">
    <property type="entry name" value="SBP_bac_3"/>
    <property type="match status" value="2"/>
</dbReference>
<keyword evidence="7" id="KW-0808">Transferase</keyword>
<feature type="modified residue" description="Phosphohistidine" evidence="16">
    <location>
        <position position="1159"/>
    </location>
</feature>
<evidence type="ECO:0000256" key="5">
    <source>
        <dbReference type="ARBA" id="ARBA00022519"/>
    </source>
</evidence>
<comment type="catalytic activity">
    <reaction evidence="1">
        <text>ATP + protein L-histidine = ADP + protein N-phospho-L-histidine.</text>
        <dbReference type="EC" id="2.7.13.3"/>
    </reaction>
</comment>
<dbReference type="PRINTS" id="PR00344">
    <property type="entry name" value="BCTRLSENSOR"/>
</dbReference>
<dbReference type="RefSeq" id="WP_208314677.1">
    <property type="nucleotide sequence ID" value="NZ_JAELYA010000005.1"/>
</dbReference>
<keyword evidence="25" id="KW-1185">Reference proteome</keyword>
<dbReference type="SUPFAM" id="SSF53850">
    <property type="entry name" value="Periplasmic binding protein-like II"/>
    <property type="match status" value="2"/>
</dbReference>
<keyword evidence="5" id="KW-0997">Cell inner membrane</keyword>
<keyword evidence="12" id="KW-0067">ATP-binding</keyword>
<dbReference type="CDD" id="cd00088">
    <property type="entry name" value="HPT"/>
    <property type="match status" value="1"/>
</dbReference>
<dbReference type="PANTHER" id="PTHR43047:SF72">
    <property type="entry name" value="OSMOSENSING HISTIDINE PROTEIN KINASE SLN1"/>
    <property type="match status" value="1"/>
</dbReference>
<dbReference type="PROSITE" id="PS50112">
    <property type="entry name" value="PAS"/>
    <property type="match status" value="1"/>
</dbReference>
<evidence type="ECO:0000256" key="3">
    <source>
        <dbReference type="ARBA" id="ARBA00012438"/>
    </source>
</evidence>